<dbReference type="Pfam" id="PF17131">
    <property type="entry name" value="LolA_like"/>
    <property type="match status" value="1"/>
</dbReference>
<name>A0A1G5G9F1_9BACT</name>
<dbReference type="RefSeq" id="WP_092211302.1">
    <property type="nucleotide sequence ID" value="NZ_FMUX01000010.1"/>
</dbReference>
<keyword evidence="2" id="KW-0449">Lipoprotein</keyword>
<dbReference type="CDD" id="cd16329">
    <property type="entry name" value="LolA_like"/>
    <property type="match status" value="1"/>
</dbReference>
<proteinExistence type="predicted"/>
<gene>
    <name evidence="2" type="ORF">SAMN05216233_11019</name>
</gene>
<organism evidence="2 3">
    <name type="scientific">Desulfoluna spongiiphila</name>
    <dbReference type="NCBI Taxonomy" id="419481"/>
    <lineage>
        <taxon>Bacteria</taxon>
        <taxon>Pseudomonadati</taxon>
        <taxon>Thermodesulfobacteriota</taxon>
        <taxon>Desulfobacteria</taxon>
        <taxon>Desulfobacterales</taxon>
        <taxon>Desulfolunaceae</taxon>
        <taxon>Desulfoluna</taxon>
    </lineage>
</organism>
<dbReference type="OrthoDB" id="9803781at2"/>
<feature type="domain" description="Uncharacterized protein TP-0789" evidence="1">
    <location>
        <begin position="86"/>
        <end position="275"/>
    </location>
</feature>
<evidence type="ECO:0000313" key="3">
    <source>
        <dbReference type="Proteomes" id="UP000198870"/>
    </source>
</evidence>
<dbReference type="AlphaFoldDB" id="A0A1G5G9F1"/>
<evidence type="ECO:0000313" key="2">
    <source>
        <dbReference type="EMBL" id="SCY48114.1"/>
    </source>
</evidence>
<reference evidence="2 3" key="1">
    <citation type="submission" date="2016-10" db="EMBL/GenBank/DDBJ databases">
        <authorList>
            <person name="de Groot N.N."/>
        </authorList>
    </citation>
    <scope>NUCLEOTIDE SEQUENCE [LARGE SCALE GENOMIC DNA]</scope>
    <source>
        <strain evidence="2 3">AA1</strain>
    </source>
</reference>
<protein>
    <submittedName>
        <fullName evidence="2">Outer membrane lipoprotein-sorting protein</fullName>
    </submittedName>
</protein>
<sequence>MNTHRTTIPAYCLALWILVLVIPFGPVFASGLTDADEIIRRANHAALYPGDDNSASVRMVITDKLGRTRKRAFNTLRKNHPAGNGDQFYLIYFKSPADVRKMTFMVHKHDSPAKDDDRWLYLPNLDLVKRIAAGDKRTSFAGSDFLYEDISGRNIHEDHHVLREVTHRYYVIDNIPVRPESVSFSHYTATIDKETFLPVKQEFFDKTGAVTRVIEATEVEAIPAVENGQERHYPVVTCSVATNLESGSVTEMRVSGIRFNTGVSDTVFSERYLRRPPRRLLK</sequence>
<dbReference type="EMBL" id="FMUX01000010">
    <property type="protein sequence ID" value="SCY48114.1"/>
    <property type="molecule type" value="Genomic_DNA"/>
</dbReference>
<dbReference type="STRING" id="419481.SAMN05216233_11019"/>
<dbReference type="InterPro" id="IPR033399">
    <property type="entry name" value="TP_0789-like"/>
</dbReference>
<accession>A0A1G5G9F1</accession>
<dbReference type="Gene3D" id="2.50.20.10">
    <property type="entry name" value="Lipoprotein localisation LolA/LolB/LppX"/>
    <property type="match status" value="1"/>
</dbReference>
<keyword evidence="3" id="KW-1185">Reference proteome</keyword>
<dbReference type="Proteomes" id="UP000198870">
    <property type="component" value="Unassembled WGS sequence"/>
</dbReference>
<evidence type="ECO:0000259" key="1">
    <source>
        <dbReference type="Pfam" id="PF17131"/>
    </source>
</evidence>